<feature type="transmembrane region" description="Helical" evidence="1">
    <location>
        <begin position="252"/>
        <end position="273"/>
    </location>
</feature>
<dbReference type="SUPFAM" id="SSF48452">
    <property type="entry name" value="TPR-like"/>
    <property type="match status" value="1"/>
</dbReference>
<comment type="caution">
    <text evidence="2">The sequence shown here is derived from an EMBL/GenBank/DDBJ whole genome shotgun (WGS) entry which is preliminary data.</text>
</comment>
<protein>
    <recommendedName>
        <fullName evidence="4">Tetratricopeptide repeat protein</fullName>
    </recommendedName>
</protein>
<accession>A0ABS1VVH3</accession>
<dbReference type="InterPro" id="IPR019734">
    <property type="entry name" value="TPR_rpt"/>
</dbReference>
<feature type="transmembrane region" description="Helical" evidence="1">
    <location>
        <begin position="322"/>
        <end position="343"/>
    </location>
</feature>
<dbReference type="InterPro" id="IPR011990">
    <property type="entry name" value="TPR-like_helical_dom_sf"/>
</dbReference>
<organism evidence="2 3">
    <name type="scientific">Paractinoplanes lichenicola</name>
    <dbReference type="NCBI Taxonomy" id="2802976"/>
    <lineage>
        <taxon>Bacteria</taxon>
        <taxon>Bacillati</taxon>
        <taxon>Actinomycetota</taxon>
        <taxon>Actinomycetes</taxon>
        <taxon>Micromonosporales</taxon>
        <taxon>Micromonosporaceae</taxon>
        <taxon>Paractinoplanes</taxon>
    </lineage>
</organism>
<reference evidence="2 3" key="1">
    <citation type="submission" date="2021-01" db="EMBL/GenBank/DDBJ databases">
        <title>Actinoplanes sp. nov. LDG1-01 isolated from lichen.</title>
        <authorList>
            <person name="Saeng-In P."/>
            <person name="Phongsopitanun W."/>
            <person name="Kanchanasin P."/>
            <person name="Yuki M."/>
            <person name="Kudo T."/>
            <person name="Ohkuma M."/>
            <person name="Tanasupawat S."/>
        </authorList>
    </citation>
    <scope>NUCLEOTIDE SEQUENCE [LARGE SCALE GENOMIC DNA]</scope>
    <source>
        <strain evidence="2 3">LDG1-01</strain>
    </source>
</reference>
<dbReference type="Proteomes" id="UP000598996">
    <property type="component" value="Unassembled WGS sequence"/>
</dbReference>
<evidence type="ECO:0000256" key="1">
    <source>
        <dbReference type="SAM" id="Phobius"/>
    </source>
</evidence>
<evidence type="ECO:0000313" key="2">
    <source>
        <dbReference type="EMBL" id="MBL7258468.1"/>
    </source>
</evidence>
<dbReference type="EMBL" id="JAENHO010000008">
    <property type="protein sequence ID" value="MBL7258468.1"/>
    <property type="molecule type" value="Genomic_DNA"/>
</dbReference>
<feature type="transmembrane region" description="Helical" evidence="1">
    <location>
        <begin position="227"/>
        <end position="246"/>
    </location>
</feature>
<evidence type="ECO:0000313" key="3">
    <source>
        <dbReference type="Proteomes" id="UP000598996"/>
    </source>
</evidence>
<evidence type="ECO:0008006" key="4">
    <source>
        <dbReference type="Google" id="ProtNLM"/>
    </source>
</evidence>
<feature type="transmembrane region" description="Helical" evidence="1">
    <location>
        <begin position="294"/>
        <end position="316"/>
    </location>
</feature>
<proteinExistence type="predicted"/>
<gene>
    <name evidence="2" type="ORF">JKJ07_29570</name>
</gene>
<dbReference type="RefSeq" id="WP_202995095.1">
    <property type="nucleotide sequence ID" value="NZ_JAENHO010000008.1"/>
</dbReference>
<name>A0ABS1VVH3_9ACTN</name>
<dbReference type="Gene3D" id="1.25.40.10">
    <property type="entry name" value="Tetratricopeptide repeat domain"/>
    <property type="match status" value="1"/>
</dbReference>
<keyword evidence="1" id="KW-1133">Transmembrane helix</keyword>
<keyword evidence="1" id="KW-0812">Transmembrane</keyword>
<sequence>MTSPPSAYWRAQRLAEVGHYAEAERIAREGLAEAPSDGWLLTLLASVLRLKRDYAAALRGADAAVAAAPLLADAHLERAENLIVLVRSRDAVDAAAEAVRLDPQAASGHFVLARALAAARDFDRARAAAAHGRTLAPRSVEGLLTVADVERDAGNREPALTAARAALAIEPDNAYGRWLTAMLDAERLKVRRSMRALREVARDNPARADVVSMTWPIRGVLSGLRRGLAASAGLVCVLLLVAHWWWTPAGFFARIVSAVLAAVMAGFAARVLIPAGRLPWRCLALLPPLMRRADVAGLALTALGIALLGVFAAVPWWPLPVIALAVTPLLWLLGLTELLGAGLEDPGSRQALTDWTEELRDWWRTTKKDLRDAWKDDEAGPKNGPAPR</sequence>
<keyword evidence="3" id="KW-1185">Reference proteome</keyword>
<dbReference type="SMART" id="SM00028">
    <property type="entry name" value="TPR"/>
    <property type="match status" value="4"/>
</dbReference>
<keyword evidence="1" id="KW-0472">Membrane</keyword>